<dbReference type="Proteomes" id="UP000018050">
    <property type="component" value="Unassembled WGS sequence"/>
</dbReference>
<feature type="binding site" evidence="10">
    <location>
        <position position="19"/>
    </location>
    <ligand>
        <name>ATP</name>
        <dbReference type="ChEBI" id="CHEBI:30616"/>
    </ligand>
</feature>
<dbReference type="GO" id="GO:0016887">
    <property type="term" value="F:ATP hydrolysis activity"/>
    <property type="evidence" value="ECO:0007669"/>
    <property type="project" value="UniProtKB-UniRule"/>
</dbReference>
<name>U6JS12_EIMAC</name>
<evidence type="ECO:0000256" key="1">
    <source>
        <dbReference type="ARBA" id="ARBA00000582"/>
    </source>
</evidence>
<keyword evidence="3 10" id="KW-0690">Ribosome biogenesis</keyword>
<comment type="similarity">
    <text evidence="10">Belongs to the adenylate kinase family. AK6 subfamily.</text>
</comment>
<dbReference type="InterPro" id="IPR020618">
    <property type="entry name" value="Adenyl_kinase_AK6"/>
</dbReference>
<dbReference type="FunFam" id="3.40.50.300:FF:000372">
    <property type="entry name" value="Adenylate kinase isoenzyme 6 homolog"/>
    <property type="match status" value="1"/>
</dbReference>
<keyword evidence="6 10" id="KW-0547">Nucleotide-binding</keyword>
<dbReference type="GeneID" id="25274934"/>
<accession>U6JS12</accession>
<dbReference type="AlphaFoldDB" id="U6JS12"/>
<feature type="binding site" evidence="10">
    <location>
        <position position="16"/>
    </location>
    <ligand>
        <name>ATP</name>
        <dbReference type="ChEBI" id="CHEBI:30616"/>
    </ligand>
</feature>
<keyword evidence="7 10" id="KW-0418">Kinase</keyword>
<feature type="binding site" evidence="10">
    <location>
        <position position="110"/>
    </location>
    <ligand>
        <name>ATP</name>
        <dbReference type="ChEBI" id="CHEBI:30616"/>
    </ligand>
</feature>
<dbReference type="GO" id="GO:0042274">
    <property type="term" value="P:ribosomal small subunit biogenesis"/>
    <property type="evidence" value="ECO:0007669"/>
    <property type="project" value="UniProtKB-UniRule"/>
</dbReference>
<feature type="binding site" evidence="10">
    <location>
        <position position="17"/>
    </location>
    <ligand>
        <name>ATP</name>
        <dbReference type="ChEBI" id="CHEBI:30616"/>
    </ligand>
</feature>
<comment type="caution">
    <text evidence="10">Lacks conserved residue(s) required for the propagation of feature annotation.</text>
</comment>
<evidence type="ECO:0000256" key="7">
    <source>
        <dbReference type="ARBA" id="ARBA00022777"/>
    </source>
</evidence>
<keyword evidence="4 10" id="KW-0698">rRNA processing</keyword>
<evidence type="ECO:0000256" key="3">
    <source>
        <dbReference type="ARBA" id="ARBA00022517"/>
    </source>
</evidence>
<keyword evidence="9 10" id="KW-0539">Nucleus</keyword>
<dbReference type="RefSeq" id="XP_013247667.1">
    <property type="nucleotide sequence ID" value="XM_013392213.1"/>
</dbReference>
<dbReference type="Pfam" id="PF13238">
    <property type="entry name" value="AAA_18"/>
    <property type="match status" value="1"/>
</dbReference>
<organism evidence="11 12">
    <name type="scientific">Eimeria acervulina</name>
    <name type="common">Coccidian parasite</name>
    <dbReference type="NCBI Taxonomy" id="5801"/>
    <lineage>
        <taxon>Eukaryota</taxon>
        <taxon>Sar</taxon>
        <taxon>Alveolata</taxon>
        <taxon>Apicomplexa</taxon>
        <taxon>Conoidasida</taxon>
        <taxon>Coccidia</taxon>
        <taxon>Eucoccidiorida</taxon>
        <taxon>Eimeriorina</taxon>
        <taxon>Eimeriidae</taxon>
        <taxon>Eimeria</taxon>
    </lineage>
</organism>
<dbReference type="GO" id="GO:0006364">
    <property type="term" value="P:rRNA processing"/>
    <property type="evidence" value="ECO:0007669"/>
    <property type="project" value="UniProtKB-KW"/>
</dbReference>
<dbReference type="OMA" id="QCEIFGT"/>
<dbReference type="SUPFAM" id="SSF52540">
    <property type="entry name" value="P-loop containing nucleoside triphosphate hydrolases"/>
    <property type="match status" value="1"/>
</dbReference>
<reference evidence="11" key="2">
    <citation type="submission" date="2013-10" db="EMBL/GenBank/DDBJ databases">
        <authorList>
            <person name="Aslett M."/>
        </authorList>
    </citation>
    <scope>NUCLEOTIDE SEQUENCE [LARGE SCALE GENOMIC DNA]</scope>
    <source>
        <strain evidence="11">Houghton</strain>
    </source>
</reference>
<keyword evidence="2 10" id="KW-0963">Cytoplasm</keyword>
<evidence type="ECO:0000313" key="12">
    <source>
        <dbReference type="Proteomes" id="UP000018050"/>
    </source>
</evidence>
<comment type="catalytic activity">
    <reaction evidence="1 10">
        <text>AMP + ATP = 2 ADP</text>
        <dbReference type="Rhea" id="RHEA:12973"/>
        <dbReference type="ChEBI" id="CHEBI:30616"/>
        <dbReference type="ChEBI" id="CHEBI:456215"/>
        <dbReference type="ChEBI" id="CHEBI:456216"/>
        <dbReference type="EC" id="2.7.4.3"/>
    </reaction>
</comment>
<dbReference type="VEuPathDB" id="ToxoDB:EAH_00068670"/>
<evidence type="ECO:0000313" key="11">
    <source>
        <dbReference type="EMBL" id="CDJ26832.1"/>
    </source>
</evidence>
<evidence type="ECO:0000256" key="10">
    <source>
        <dbReference type="HAMAP-Rule" id="MF_03173"/>
    </source>
</evidence>
<dbReference type="PANTHER" id="PTHR12595:SF0">
    <property type="entry name" value="ADENYLATE KINASE ISOENZYME 6"/>
    <property type="match status" value="1"/>
</dbReference>
<keyword evidence="8 10" id="KW-0067">ATP-binding</keyword>
<proteinExistence type="inferred from homology"/>
<evidence type="ECO:0000256" key="4">
    <source>
        <dbReference type="ARBA" id="ARBA00022552"/>
    </source>
</evidence>
<dbReference type="EMBL" id="HG673342">
    <property type="protein sequence ID" value="CDJ26832.1"/>
    <property type="molecule type" value="Genomic_DNA"/>
</dbReference>
<dbReference type="GO" id="GO:0005634">
    <property type="term" value="C:nucleus"/>
    <property type="evidence" value="ECO:0007669"/>
    <property type="project" value="UniProtKB-SubCell"/>
</dbReference>
<keyword evidence="5 10" id="KW-0808">Transferase</keyword>
<dbReference type="EC" id="2.7.4.3" evidence="10"/>
<dbReference type="GO" id="GO:0005737">
    <property type="term" value="C:cytoplasm"/>
    <property type="evidence" value="ECO:0007669"/>
    <property type="project" value="UniProtKB-SubCell"/>
</dbReference>
<feature type="binding site" evidence="10">
    <location>
        <position position="14"/>
    </location>
    <ligand>
        <name>ATP</name>
        <dbReference type="ChEBI" id="CHEBI:30616"/>
    </ligand>
</feature>
<dbReference type="HAMAP" id="MF_00039">
    <property type="entry name" value="Adenylate_kinase_AK6"/>
    <property type="match status" value="1"/>
</dbReference>
<dbReference type="Gene3D" id="3.40.50.300">
    <property type="entry name" value="P-loop containing nucleotide triphosphate hydrolases"/>
    <property type="match status" value="1"/>
</dbReference>
<dbReference type="GO" id="GO:0005524">
    <property type="term" value="F:ATP binding"/>
    <property type="evidence" value="ECO:0007669"/>
    <property type="project" value="UniProtKB-KW"/>
</dbReference>
<dbReference type="InterPro" id="IPR027417">
    <property type="entry name" value="P-loop_NTPase"/>
</dbReference>
<dbReference type="OrthoDB" id="10251185at2759"/>
<comment type="catalytic activity">
    <reaction evidence="10">
        <text>ATP + H2O = ADP + phosphate + H(+)</text>
        <dbReference type="Rhea" id="RHEA:13065"/>
        <dbReference type="ChEBI" id="CHEBI:15377"/>
        <dbReference type="ChEBI" id="CHEBI:15378"/>
        <dbReference type="ChEBI" id="CHEBI:30616"/>
        <dbReference type="ChEBI" id="CHEBI:43474"/>
        <dbReference type="ChEBI" id="CHEBI:456216"/>
    </reaction>
</comment>
<comment type="subunit">
    <text evidence="10">Interacts with small ribosomal subunit protein uS11. Not a structural component of 43S pre-ribosomes, but transiently interacts with them by binding to uS11.</text>
</comment>
<evidence type="ECO:0000256" key="9">
    <source>
        <dbReference type="ARBA" id="ARBA00023242"/>
    </source>
</evidence>
<evidence type="ECO:0000256" key="5">
    <source>
        <dbReference type="ARBA" id="ARBA00022679"/>
    </source>
</evidence>
<evidence type="ECO:0000256" key="6">
    <source>
        <dbReference type="ARBA" id="ARBA00022741"/>
    </source>
</evidence>
<dbReference type="PANTHER" id="PTHR12595">
    <property type="entry name" value="POS9-ACTIVATING FACTOR FAP7-RELATED"/>
    <property type="match status" value="1"/>
</dbReference>
<feature type="binding site" evidence="10">
    <location>
        <position position="18"/>
    </location>
    <ligand>
        <name>ATP</name>
        <dbReference type="ChEBI" id="CHEBI:30616"/>
    </ligand>
</feature>
<comment type="function">
    <text evidence="10">Broad-specificity nucleoside monophosphate (NMP) kinase that catalyzes the reversible transfer of the terminal phosphate group between nucleoside triphosphates and monophosphates. Has also ATPase activity. Involved in the late cytoplasmic maturation steps of the 40S ribosomal particles, specifically 18S rRNA maturation. While NMP activity is not required for ribosome maturation, ATPase activity is. Associates transiently with small ribosomal subunit protein uS11. ATP hydrolysis breaks the interaction with uS11. May temporarily remove uS11 from the ribosome to enable a conformational change of the ribosomal RNA that is needed for the final maturation step of the small ribosomal subunit. Its NMP activity may have a role in nuclear energy homeostasis.</text>
</comment>
<protein>
    <recommendedName>
        <fullName evidence="10">Adenylate kinase isoenzyme 6 homolog</fullName>
        <shortName evidence="10">AK6</shortName>
        <ecNumber evidence="10">2.7.4.3</ecNumber>
    </recommendedName>
    <alternativeName>
        <fullName evidence="10">Dual activity adenylate kinase/ATPase</fullName>
        <shortName evidence="10">AK/ATPase</shortName>
    </alternativeName>
</protein>
<sequence length="170" mass="19520">MQRRPNILVTGTPGVGKTTFSQQLAEELELAHINVAKLISEEGLYSEWDDELKCSVFDEDRVADRLEELLREGGKLVDFHACSFMHPSWFALVVVLRAETQILFDRLTARQYPQKKIDENMQAEIFQVLLDEARETFGEDKIKELQNNTIQQLNDNVTAAAEAYNNLFRS</sequence>
<evidence type="ECO:0000256" key="2">
    <source>
        <dbReference type="ARBA" id="ARBA00022490"/>
    </source>
</evidence>
<gene>
    <name evidence="11" type="ORF">EAH_00068670</name>
</gene>
<feature type="region of interest" description="LID" evidence="10">
    <location>
        <begin position="109"/>
        <end position="119"/>
    </location>
</feature>
<keyword evidence="12" id="KW-1185">Reference proteome</keyword>
<dbReference type="GO" id="GO:0004017">
    <property type="term" value="F:AMP kinase activity"/>
    <property type="evidence" value="ECO:0007669"/>
    <property type="project" value="UniProtKB-UniRule"/>
</dbReference>
<reference evidence="11" key="1">
    <citation type="submission" date="2013-10" db="EMBL/GenBank/DDBJ databases">
        <title>Genomic analysis of the causative agents of coccidiosis in chickens.</title>
        <authorList>
            <person name="Reid A.J."/>
            <person name="Blake D."/>
            <person name="Billington K."/>
            <person name="Browne H."/>
            <person name="Dunn M."/>
            <person name="Hung S."/>
            <person name="Kawahara F."/>
            <person name="Miranda-Saavedra D."/>
            <person name="Mourier T."/>
            <person name="Nagra H."/>
            <person name="Otto T.D."/>
            <person name="Rawlings N."/>
            <person name="Sanchez A."/>
            <person name="Sanders M."/>
            <person name="Subramaniam C."/>
            <person name="Tay Y."/>
            <person name="Dear P."/>
            <person name="Doerig C."/>
            <person name="Gruber A."/>
            <person name="Parkinson J."/>
            <person name="Shirley M."/>
            <person name="Wan K.L."/>
            <person name="Berriman M."/>
            <person name="Tomley F."/>
            <person name="Pain A."/>
        </authorList>
    </citation>
    <scope>NUCLEOTIDE SEQUENCE [LARGE SCALE GENOMIC DNA]</scope>
    <source>
        <strain evidence="11">Houghton</strain>
    </source>
</reference>
<feature type="region of interest" description="NMPbind" evidence="10">
    <location>
        <begin position="34"/>
        <end position="57"/>
    </location>
</feature>
<comment type="subcellular location">
    <subcellularLocation>
        <location evidence="10">Cytoplasm</location>
    </subcellularLocation>
    <subcellularLocation>
        <location evidence="10">Nucleus</location>
    </subcellularLocation>
</comment>
<evidence type="ECO:0000256" key="8">
    <source>
        <dbReference type="ARBA" id="ARBA00022840"/>
    </source>
</evidence>